<evidence type="ECO:0000256" key="9">
    <source>
        <dbReference type="ARBA" id="ARBA00023315"/>
    </source>
</evidence>
<evidence type="ECO:0000313" key="15">
    <source>
        <dbReference type="Proteomes" id="UP001501490"/>
    </source>
</evidence>
<feature type="domain" description="O-acyltransferase WSD1 C-terminal" evidence="13">
    <location>
        <begin position="345"/>
        <end position="423"/>
    </location>
</feature>
<evidence type="ECO:0000256" key="10">
    <source>
        <dbReference type="ARBA" id="ARBA00048109"/>
    </source>
</evidence>
<evidence type="ECO:0000256" key="3">
    <source>
        <dbReference type="ARBA" id="ARBA00009587"/>
    </source>
</evidence>
<dbReference type="InterPro" id="IPR004255">
    <property type="entry name" value="O-acyltransferase_WSD1_N"/>
</dbReference>
<evidence type="ECO:0000256" key="5">
    <source>
        <dbReference type="ARBA" id="ARBA00022516"/>
    </source>
</evidence>
<dbReference type="InterPro" id="IPR023213">
    <property type="entry name" value="CAT-like_dom_sf"/>
</dbReference>
<dbReference type="PANTHER" id="PTHR31650">
    <property type="entry name" value="O-ACYLTRANSFERASE (WSD1-LIKE) FAMILY PROTEIN"/>
    <property type="match status" value="1"/>
</dbReference>
<dbReference type="Gene3D" id="3.30.559.10">
    <property type="entry name" value="Chloramphenicol acetyltransferase-like domain"/>
    <property type="match status" value="1"/>
</dbReference>
<reference evidence="15" key="1">
    <citation type="journal article" date="2019" name="Int. J. Syst. Evol. Microbiol.">
        <title>The Global Catalogue of Microorganisms (GCM) 10K type strain sequencing project: providing services to taxonomists for standard genome sequencing and annotation.</title>
        <authorList>
            <consortium name="The Broad Institute Genomics Platform"/>
            <consortium name="The Broad Institute Genome Sequencing Center for Infectious Disease"/>
            <person name="Wu L."/>
            <person name="Ma J."/>
        </authorList>
    </citation>
    <scope>NUCLEOTIDE SEQUENCE [LARGE SCALE GENOMIC DNA]</scope>
    <source>
        <strain evidence="15">JCM 16929</strain>
    </source>
</reference>
<dbReference type="EC" id="2.3.1.20" evidence="4"/>
<dbReference type="PANTHER" id="PTHR31650:SF1">
    <property type="entry name" value="WAX ESTER SYNTHASE_DIACYLGLYCEROL ACYLTRANSFERASE 4-RELATED"/>
    <property type="match status" value="1"/>
</dbReference>
<evidence type="ECO:0000313" key="14">
    <source>
        <dbReference type="EMBL" id="GAA3627041.1"/>
    </source>
</evidence>
<proteinExistence type="inferred from homology"/>
<comment type="pathway">
    <text evidence="1">Glycerolipid metabolism; triacylglycerol biosynthesis.</text>
</comment>
<comment type="pathway">
    <text evidence="2">Lipid metabolism.</text>
</comment>
<sequence length="428" mass="44895">MTAPATTRLGPGDRTVLATDRGPAPMNIAALIELDPCGSVSPATITGLLLDRIGRVPRLLQRLDRPGWPRSPRWVDDARFDLDRQLATAHWPSPGGRAALLDLAADLATRRLPHDRPVWSATLVLRDDGTVGALVIVLHHVLTDGLGGLAVLAALADPPDRPFPTRPAASPPDRPSARPPRARAAVSGLRELGLIGRGRPRLAARTWLNVPTGPRRRVAVAEVPLAEVVAAARLAGGTVNDVVLAAVTGALARTIGLRGPTPDRLVVSVPVSGRRTATAGELGNVTGVRAVAVPTLTDDAARLAAIVSLGRDIGGVPRASSSGPLGVAFRLLARVGLFRLFIDHQRFVHTFETNLRGPGERLRLAGSAVRGIVPITVAPGNVAVSFATLSYAGTLGITVVADPDVLADPWIVATELSASLRELTRTRF</sequence>
<evidence type="ECO:0000256" key="6">
    <source>
        <dbReference type="ARBA" id="ARBA00022679"/>
    </source>
</evidence>
<evidence type="ECO:0000256" key="4">
    <source>
        <dbReference type="ARBA" id="ARBA00013244"/>
    </source>
</evidence>
<comment type="catalytic activity">
    <reaction evidence="10">
        <text>an acyl-CoA + a 1,2-diacyl-sn-glycerol = a triacyl-sn-glycerol + CoA</text>
        <dbReference type="Rhea" id="RHEA:10868"/>
        <dbReference type="ChEBI" id="CHEBI:17815"/>
        <dbReference type="ChEBI" id="CHEBI:57287"/>
        <dbReference type="ChEBI" id="CHEBI:58342"/>
        <dbReference type="ChEBI" id="CHEBI:64615"/>
        <dbReference type="EC" id="2.3.1.20"/>
    </reaction>
</comment>
<evidence type="ECO:0000256" key="8">
    <source>
        <dbReference type="ARBA" id="ARBA00023098"/>
    </source>
</evidence>
<accession>A0ABP7A8M8</accession>
<evidence type="ECO:0000256" key="7">
    <source>
        <dbReference type="ARBA" id="ARBA00022798"/>
    </source>
</evidence>
<evidence type="ECO:0000259" key="12">
    <source>
        <dbReference type="Pfam" id="PF03007"/>
    </source>
</evidence>
<name>A0ABP7A8M8_9ACTN</name>
<dbReference type="InterPro" id="IPR009721">
    <property type="entry name" value="O-acyltransferase_WSD1_C"/>
</dbReference>
<dbReference type="Pfam" id="PF03007">
    <property type="entry name" value="WS_DGAT_cat"/>
    <property type="match status" value="2"/>
</dbReference>
<dbReference type="SUPFAM" id="SSF52777">
    <property type="entry name" value="CoA-dependent acyltransferases"/>
    <property type="match status" value="2"/>
</dbReference>
<evidence type="ECO:0000259" key="13">
    <source>
        <dbReference type="Pfam" id="PF06974"/>
    </source>
</evidence>
<evidence type="ECO:0000256" key="11">
    <source>
        <dbReference type="SAM" id="MobiDB-lite"/>
    </source>
</evidence>
<feature type="domain" description="O-acyltransferase WSD1-like N-terminal" evidence="12">
    <location>
        <begin position="202"/>
        <end position="243"/>
    </location>
</feature>
<dbReference type="InterPro" id="IPR045034">
    <property type="entry name" value="O-acyltransferase_WSD1-like"/>
</dbReference>
<feature type="region of interest" description="Disordered" evidence="11">
    <location>
        <begin position="160"/>
        <end position="182"/>
    </location>
</feature>
<keyword evidence="7" id="KW-0319">Glycerol metabolism</keyword>
<keyword evidence="8" id="KW-0443">Lipid metabolism</keyword>
<comment type="similarity">
    <text evidence="3">Belongs to the long-chain O-acyltransferase family.</text>
</comment>
<keyword evidence="15" id="KW-1185">Reference proteome</keyword>
<feature type="compositionally biased region" description="Pro residues" evidence="11">
    <location>
        <begin position="161"/>
        <end position="178"/>
    </location>
</feature>
<dbReference type="EMBL" id="BAABAB010000022">
    <property type="protein sequence ID" value="GAA3627041.1"/>
    <property type="molecule type" value="Genomic_DNA"/>
</dbReference>
<comment type="caution">
    <text evidence="14">The sequence shown here is derived from an EMBL/GenBank/DDBJ whole genome shotgun (WGS) entry which is preliminary data.</text>
</comment>
<evidence type="ECO:0000256" key="2">
    <source>
        <dbReference type="ARBA" id="ARBA00005189"/>
    </source>
</evidence>
<dbReference type="Pfam" id="PF06974">
    <property type="entry name" value="WS_DGAT_C"/>
    <property type="match status" value="1"/>
</dbReference>
<keyword evidence="9" id="KW-0012">Acyltransferase</keyword>
<feature type="domain" description="O-acyltransferase WSD1-like N-terminal" evidence="12">
    <location>
        <begin position="9"/>
        <end position="186"/>
    </location>
</feature>
<evidence type="ECO:0000256" key="1">
    <source>
        <dbReference type="ARBA" id="ARBA00004771"/>
    </source>
</evidence>
<dbReference type="Proteomes" id="UP001501490">
    <property type="component" value="Unassembled WGS sequence"/>
</dbReference>
<keyword evidence="5" id="KW-0444">Lipid biosynthesis</keyword>
<dbReference type="RefSeq" id="WP_344806254.1">
    <property type="nucleotide sequence ID" value="NZ_BAABAB010000022.1"/>
</dbReference>
<keyword evidence="6" id="KW-0808">Transferase</keyword>
<gene>
    <name evidence="14" type="ORF">GCM10022236_31670</name>
</gene>
<protein>
    <recommendedName>
        <fullName evidence="4">diacylglycerol O-acyltransferase</fullName>
        <ecNumber evidence="4">2.3.1.20</ecNumber>
    </recommendedName>
</protein>
<organism evidence="14 15">
    <name type="scientific">Microlunatus ginsengisoli</name>
    <dbReference type="NCBI Taxonomy" id="363863"/>
    <lineage>
        <taxon>Bacteria</taxon>
        <taxon>Bacillati</taxon>
        <taxon>Actinomycetota</taxon>
        <taxon>Actinomycetes</taxon>
        <taxon>Propionibacteriales</taxon>
        <taxon>Propionibacteriaceae</taxon>
        <taxon>Microlunatus</taxon>
    </lineage>
</organism>